<evidence type="ECO:0000256" key="1">
    <source>
        <dbReference type="ARBA" id="ARBA00011955"/>
    </source>
</evidence>
<keyword evidence="7 10" id="KW-0460">Magnesium</keyword>
<proteinExistence type="inferred from homology"/>
<comment type="catalytic activity">
    <reaction evidence="9 10">
        <text>L-threonyl-[protein] + FAD = FMN-L-threonyl-[protein] + AMP + H(+)</text>
        <dbReference type="Rhea" id="RHEA:36847"/>
        <dbReference type="Rhea" id="RHEA-COMP:11060"/>
        <dbReference type="Rhea" id="RHEA-COMP:11061"/>
        <dbReference type="ChEBI" id="CHEBI:15378"/>
        <dbReference type="ChEBI" id="CHEBI:30013"/>
        <dbReference type="ChEBI" id="CHEBI:57692"/>
        <dbReference type="ChEBI" id="CHEBI:74257"/>
        <dbReference type="ChEBI" id="CHEBI:456215"/>
        <dbReference type="EC" id="2.7.1.180"/>
    </reaction>
</comment>
<dbReference type="EC" id="2.7.1.180" evidence="1 10"/>
<evidence type="ECO:0000313" key="12">
    <source>
        <dbReference type="EMBL" id="RRJ93188.1"/>
    </source>
</evidence>
<dbReference type="GO" id="GO:0016740">
    <property type="term" value="F:transferase activity"/>
    <property type="evidence" value="ECO:0007669"/>
    <property type="project" value="UniProtKB-UniRule"/>
</dbReference>
<sequence length="304" mass="33301">MGSSFDVSIVAENEALAENYIQQVFEEVIRIDLLISDWKPNSQISEVNKNAGIKPVKVDKEVFDLTKRALQFSEITNGAFDITVASMDKIWSFDGLMDELPTKEAIQKSIENVGYKNVILNESESTIFLSKKGMKIGFGATGKGYAADKGRELMLKLGIKGGIVNASGDLASWGRQPDRKSWLIGLRDPFKNGAILRTFPVRNAAMCTSGDYQKFALIDGIRYSHIINLKTGIPATGLTSVTVLGPEAETANAFSTSIMVLGAEAGLQLLNNYPDYACLIITEDNDIITSKNYKKVLKNLNTDN</sequence>
<dbReference type="AlphaFoldDB" id="A0A3P3WFI6"/>
<organism evidence="12 13">
    <name type="scientific">Paenimyroides tangerinum</name>
    <dbReference type="NCBI Taxonomy" id="2488728"/>
    <lineage>
        <taxon>Bacteria</taxon>
        <taxon>Pseudomonadati</taxon>
        <taxon>Bacteroidota</taxon>
        <taxon>Flavobacteriia</taxon>
        <taxon>Flavobacteriales</taxon>
        <taxon>Flavobacteriaceae</taxon>
        <taxon>Paenimyroides</taxon>
    </lineage>
</organism>
<evidence type="ECO:0000256" key="6">
    <source>
        <dbReference type="ARBA" id="ARBA00022827"/>
    </source>
</evidence>
<evidence type="ECO:0000256" key="11">
    <source>
        <dbReference type="PIRSR" id="PIRSR006268-2"/>
    </source>
</evidence>
<keyword evidence="6 10" id="KW-0274">FAD</keyword>
<evidence type="ECO:0000256" key="2">
    <source>
        <dbReference type="ARBA" id="ARBA00016337"/>
    </source>
</evidence>
<evidence type="ECO:0000256" key="3">
    <source>
        <dbReference type="ARBA" id="ARBA00022630"/>
    </source>
</evidence>
<dbReference type="Proteomes" id="UP000275719">
    <property type="component" value="Unassembled WGS sequence"/>
</dbReference>
<keyword evidence="3 10" id="KW-0285">Flavoprotein</keyword>
<comment type="similarity">
    <text evidence="10">Belongs to the ApbE family.</text>
</comment>
<feature type="binding site" evidence="11">
    <location>
        <position position="256"/>
    </location>
    <ligand>
        <name>Mg(2+)</name>
        <dbReference type="ChEBI" id="CHEBI:18420"/>
    </ligand>
</feature>
<evidence type="ECO:0000256" key="4">
    <source>
        <dbReference type="ARBA" id="ARBA00022679"/>
    </source>
</evidence>
<dbReference type="EMBL" id="RQVQ01000002">
    <property type="protein sequence ID" value="RRJ93188.1"/>
    <property type="molecule type" value="Genomic_DNA"/>
</dbReference>
<dbReference type="InterPro" id="IPR024932">
    <property type="entry name" value="ApbE"/>
</dbReference>
<keyword evidence="13" id="KW-1185">Reference proteome</keyword>
<dbReference type="PANTHER" id="PTHR30040:SF2">
    <property type="entry name" value="FAD:PROTEIN FMN TRANSFERASE"/>
    <property type="match status" value="1"/>
</dbReference>
<evidence type="ECO:0000256" key="8">
    <source>
        <dbReference type="ARBA" id="ARBA00031306"/>
    </source>
</evidence>
<comment type="caution">
    <text evidence="12">The sequence shown here is derived from an EMBL/GenBank/DDBJ whole genome shotgun (WGS) entry which is preliminary data.</text>
</comment>
<dbReference type="Gene3D" id="3.10.520.10">
    <property type="entry name" value="ApbE-like domains"/>
    <property type="match status" value="1"/>
</dbReference>
<gene>
    <name evidence="12" type="ORF">EG240_01530</name>
</gene>
<evidence type="ECO:0000256" key="7">
    <source>
        <dbReference type="ARBA" id="ARBA00022842"/>
    </source>
</evidence>
<accession>A0A3P3WFI6</accession>
<dbReference type="Pfam" id="PF02424">
    <property type="entry name" value="ApbE"/>
    <property type="match status" value="1"/>
</dbReference>
<dbReference type="GO" id="GO:0046872">
    <property type="term" value="F:metal ion binding"/>
    <property type="evidence" value="ECO:0007669"/>
    <property type="project" value="UniProtKB-UniRule"/>
</dbReference>
<dbReference type="InterPro" id="IPR003374">
    <property type="entry name" value="ApbE-like_sf"/>
</dbReference>
<evidence type="ECO:0000256" key="9">
    <source>
        <dbReference type="ARBA" id="ARBA00048540"/>
    </source>
</evidence>
<dbReference type="PIRSF" id="PIRSF006268">
    <property type="entry name" value="ApbE"/>
    <property type="match status" value="1"/>
</dbReference>
<evidence type="ECO:0000256" key="10">
    <source>
        <dbReference type="PIRNR" id="PIRNR006268"/>
    </source>
</evidence>
<comment type="cofactor">
    <cofactor evidence="11">
        <name>Mg(2+)</name>
        <dbReference type="ChEBI" id="CHEBI:18420"/>
    </cofactor>
    <cofactor evidence="11">
        <name>Mn(2+)</name>
        <dbReference type="ChEBI" id="CHEBI:29035"/>
    </cofactor>
    <text evidence="11">Magnesium. Can also use manganese.</text>
</comment>
<dbReference type="PANTHER" id="PTHR30040">
    <property type="entry name" value="THIAMINE BIOSYNTHESIS LIPOPROTEIN APBE"/>
    <property type="match status" value="1"/>
</dbReference>
<evidence type="ECO:0000313" key="13">
    <source>
        <dbReference type="Proteomes" id="UP000275719"/>
    </source>
</evidence>
<feature type="binding site" evidence="11">
    <location>
        <position position="140"/>
    </location>
    <ligand>
        <name>Mg(2+)</name>
        <dbReference type="ChEBI" id="CHEBI:18420"/>
    </ligand>
</feature>
<protein>
    <recommendedName>
        <fullName evidence="2 10">FAD:protein FMN transferase</fullName>
        <ecNumber evidence="1 10">2.7.1.180</ecNumber>
    </recommendedName>
    <alternativeName>
        <fullName evidence="8 10">Flavin transferase</fullName>
    </alternativeName>
</protein>
<keyword evidence="4 10" id="KW-0808">Transferase</keyword>
<reference evidence="12 13" key="1">
    <citation type="submission" date="2018-11" db="EMBL/GenBank/DDBJ databases">
        <title>Flavobacterium sp. nov., YIM 102701-2 draft genome.</title>
        <authorList>
            <person name="Li G."/>
            <person name="Jiang Y."/>
        </authorList>
    </citation>
    <scope>NUCLEOTIDE SEQUENCE [LARGE SCALE GENOMIC DNA]</scope>
    <source>
        <strain evidence="12 13">YIM 102701-2</strain>
    </source>
</reference>
<keyword evidence="5 10" id="KW-0479">Metal-binding</keyword>
<dbReference type="SUPFAM" id="SSF143631">
    <property type="entry name" value="ApbE-like"/>
    <property type="match status" value="1"/>
</dbReference>
<dbReference type="OrthoDB" id="9778595at2"/>
<name>A0A3P3WFI6_9FLAO</name>
<evidence type="ECO:0000256" key="5">
    <source>
        <dbReference type="ARBA" id="ARBA00022723"/>
    </source>
</evidence>